<dbReference type="EMBL" id="JAXIOK010000003">
    <property type="protein sequence ID" value="KAK4775968.1"/>
    <property type="molecule type" value="Genomic_DNA"/>
</dbReference>
<dbReference type="PANTHER" id="PTHR33429">
    <property type="entry name" value="OS02G0708000 PROTEIN-RELATED"/>
    <property type="match status" value="1"/>
</dbReference>
<reference evidence="3 4" key="1">
    <citation type="journal article" date="2023" name="Hortic Res">
        <title>Pangenome of water caltrop reveals structural variations and asymmetric subgenome divergence after allopolyploidization.</title>
        <authorList>
            <person name="Zhang X."/>
            <person name="Chen Y."/>
            <person name="Wang L."/>
            <person name="Yuan Y."/>
            <person name="Fang M."/>
            <person name="Shi L."/>
            <person name="Lu R."/>
            <person name="Comes H.P."/>
            <person name="Ma Y."/>
            <person name="Chen Y."/>
            <person name="Huang G."/>
            <person name="Zhou Y."/>
            <person name="Zheng Z."/>
            <person name="Qiu Y."/>
        </authorList>
    </citation>
    <scope>NUCLEOTIDE SEQUENCE [LARGE SCALE GENOMIC DNA]</scope>
    <source>
        <tissue evidence="3">Roots</tissue>
    </source>
</reference>
<sequence>MRPSGIISDHGPDIDTGITQQVYLQVQTGNSVAEINTRLRLARLISLDERPSPLLLSPSSSDADNKMAKKNSRANHARVPRAQPLYLTPSLSLHTTIHLRFQSFSFSDPQCSLLQVSKLIFWMDGNGQVPLVSEAPPPPPPLPLFVVEPGKCTHRSIETLVVVLAVITILGVVAGIVARLCGGRHFEGSGDHDIEGWVERKCRSCIDGGLPPPPPEPSKPNEEQDKK</sequence>
<gene>
    <name evidence="3" type="ORF">SAY87_023929</name>
</gene>
<feature type="transmembrane region" description="Helical" evidence="2">
    <location>
        <begin position="160"/>
        <end position="181"/>
    </location>
</feature>
<comment type="caution">
    <text evidence="3">The sequence shown here is derived from an EMBL/GenBank/DDBJ whole genome shotgun (WGS) entry which is preliminary data.</text>
</comment>
<dbReference type="Proteomes" id="UP001345219">
    <property type="component" value="Chromosome 18"/>
</dbReference>
<keyword evidence="2" id="KW-1133">Transmembrane helix</keyword>
<keyword evidence="2" id="KW-0812">Transmembrane</keyword>
<keyword evidence="4" id="KW-1185">Reference proteome</keyword>
<evidence type="ECO:0000313" key="4">
    <source>
        <dbReference type="Proteomes" id="UP001345219"/>
    </source>
</evidence>
<feature type="region of interest" description="Disordered" evidence="1">
    <location>
        <begin position="208"/>
        <end position="227"/>
    </location>
</feature>
<proteinExistence type="predicted"/>
<evidence type="ECO:0000313" key="3">
    <source>
        <dbReference type="EMBL" id="KAK4775968.1"/>
    </source>
</evidence>
<evidence type="ECO:0000256" key="1">
    <source>
        <dbReference type="SAM" id="MobiDB-lite"/>
    </source>
</evidence>
<organism evidence="3 4">
    <name type="scientific">Trapa incisa</name>
    <dbReference type="NCBI Taxonomy" id="236973"/>
    <lineage>
        <taxon>Eukaryota</taxon>
        <taxon>Viridiplantae</taxon>
        <taxon>Streptophyta</taxon>
        <taxon>Embryophyta</taxon>
        <taxon>Tracheophyta</taxon>
        <taxon>Spermatophyta</taxon>
        <taxon>Magnoliopsida</taxon>
        <taxon>eudicotyledons</taxon>
        <taxon>Gunneridae</taxon>
        <taxon>Pentapetalae</taxon>
        <taxon>rosids</taxon>
        <taxon>malvids</taxon>
        <taxon>Myrtales</taxon>
        <taxon>Lythraceae</taxon>
        <taxon>Trapa</taxon>
    </lineage>
</organism>
<keyword evidence="2" id="KW-0472">Membrane</keyword>
<name>A0AAN7QUQ9_9MYRT</name>
<dbReference type="AlphaFoldDB" id="A0AAN7QUQ9"/>
<dbReference type="PANTHER" id="PTHR33429:SF19">
    <property type="entry name" value="FISSION REGULATOR-LIKE PROTEIN"/>
    <property type="match status" value="1"/>
</dbReference>
<evidence type="ECO:0000256" key="2">
    <source>
        <dbReference type="SAM" id="Phobius"/>
    </source>
</evidence>
<feature type="region of interest" description="Disordered" evidence="1">
    <location>
        <begin position="55"/>
        <end position="75"/>
    </location>
</feature>
<protein>
    <submittedName>
        <fullName evidence="3">Uncharacterized protein</fullName>
    </submittedName>
</protein>
<accession>A0AAN7QUQ9</accession>